<dbReference type="Pfam" id="PF02877">
    <property type="entry name" value="PARP_reg"/>
    <property type="match status" value="1"/>
</dbReference>
<dbReference type="Pfam" id="PF05406">
    <property type="entry name" value="WGR"/>
    <property type="match status" value="1"/>
</dbReference>
<keyword evidence="9" id="KW-0862">Zinc</keyword>
<dbReference type="GO" id="GO:1990404">
    <property type="term" value="F:NAD+-protein mono-ADP-ribosyltransferase activity"/>
    <property type="evidence" value="ECO:0007669"/>
    <property type="project" value="TreeGrafter"/>
</dbReference>
<comment type="catalytic activity">
    <reaction evidence="14">
        <text>NAD(+) + (ADP-D-ribosyl)n-acceptor = nicotinamide + (ADP-D-ribosyl)n+1-acceptor + H(+).</text>
        <dbReference type="EC" id="2.4.2.30"/>
    </reaction>
</comment>
<dbReference type="EMBL" id="CDMZ01005843">
    <property type="protein sequence ID" value="CEM55098.1"/>
    <property type="molecule type" value="Genomic_DNA"/>
</dbReference>
<dbReference type="FunFam" id="2.20.140.10:FF:000001">
    <property type="entry name" value="Poly [ADP-ribose] polymerase"/>
    <property type="match status" value="1"/>
</dbReference>
<sequence length="738" mass="80667">MAPKRKADQIFAGIRVFFASPEAEEASLVKLLKENGATIDKKKSWGRVAQDSSFCVCLSADLSASDNPQLKQAEDKGVPLVTAEFFTEAEKKGGVGQVDASSFHPKDAKGPAKRKATDASASSAPAAKKGKAAAAAQQPAAAPAAAAASSGGDDKEKEKNLQKAVVKGKAIVDAKFPQHSKFHVYQKGDEVWDAMLNQTNLGGNNNKYYVIQVLEPDGGGKFVVWNRWGRVGAHGQNATREYTNLEAAKGDFMEKFQDKTRNRWQGSAWKTLEAGFQTYPGKYTLLEMDYESQGGGGDDEKKKKADEKAQKEAQKKELKSKLHPKVKSIVELICDVQMMDKQMKEIGYNADKMPLGNLSKSTIKRGYEALKSIEAVLNNKSMPPSSKQQQLLDLTSTFFTVIPHNVGFANMRQFVIDSPSKLKAKLEMIEALGEIEIAQELFKGEEDLKEHPADTHFKKLNIDLSPVDNSDPAFEMVSNYLVNTHGATHTAWKTKLVNLFEVVREGEPGRFKNFSKNDNRMLLWHGSRLTNFVGILSQGLRIAPPEAPVTGYMFGKGIYFADMSSKSAQYCFPNRHSTRQLMLLCEVALGSHNELLRADYNADKAVNSGKASGMLSTKGMGKHAPDPSGTVTLPGGCKVPMGKGGPSGVNDSSLLYNEFIVYDTNQVLLKYLLEVEFGDVGALEALWGLWVSPLPLAARELMGALVEPAVSAQTSAWSQTVCHQASPSDRSDRVPFIR</sequence>
<dbReference type="GO" id="GO:0070212">
    <property type="term" value="P:protein poly-ADP-ribosylation"/>
    <property type="evidence" value="ECO:0007669"/>
    <property type="project" value="TreeGrafter"/>
</dbReference>
<evidence type="ECO:0000259" key="20">
    <source>
        <dbReference type="PROSITE" id="PS51977"/>
    </source>
</evidence>
<dbReference type="InterPro" id="IPR008893">
    <property type="entry name" value="WGR_domain"/>
</dbReference>
<keyword evidence="3 15" id="KW-0808">Transferase</keyword>
<keyword evidence="2 15" id="KW-0328">Glycosyltransferase</keyword>
<dbReference type="GO" id="GO:0016779">
    <property type="term" value="F:nucleotidyltransferase activity"/>
    <property type="evidence" value="ECO:0007669"/>
    <property type="project" value="UniProtKB-KW"/>
</dbReference>
<organism evidence="21">
    <name type="scientific">Chromera velia CCMP2878</name>
    <dbReference type="NCBI Taxonomy" id="1169474"/>
    <lineage>
        <taxon>Eukaryota</taxon>
        <taxon>Sar</taxon>
        <taxon>Alveolata</taxon>
        <taxon>Colpodellida</taxon>
        <taxon>Chromeraceae</taxon>
        <taxon>Chromera</taxon>
    </lineage>
</organism>
<comment type="similarity">
    <text evidence="13">Belongs to the ARTD/PARP family.</text>
</comment>
<keyword evidence="8" id="KW-0863">Zinc-finger</keyword>
<dbReference type="SUPFAM" id="SSF47587">
    <property type="entry name" value="Domain of poly(ADP-ribose) polymerase"/>
    <property type="match status" value="1"/>
</dbReference>
<feature type="compositionally biased region" description="Basic and acidic residues" evidence="16">
    <location>
        <begin position="152"/>
        <end position="161"/>
    </location>
</feature>
<dbReference type="PROSITE" id="PS51060">
    <property type="entry name" value="PARP_ALPHA_HD"/>
    <property type="match status" value="1"/>
</dbReference>
<evidence type="ECO:0000256" key="8">
    <source>
        <dbReference type="ARBA" id="ARBA00022771"/>
    </source>
</evidence>
<dbReference type="InterPro" id="IPR012317">
    <property type="entry name" value="Poly(ADP-ribose)pol_cat_dom"/>
</dbReference>
<dbReference type="PROSITE" id="PS51059">
    <property type="entry name" value="PARP_CATALYTIC"/>
    <property type="match status" value="1"/>
</dbReference>
<dbReference type="Gene3D" id="2.20.140.10">
    <property type="entry name" value="WGR domain"/>
    <property type="match status" value="1"/>
</dbReference>
<evidence type="ECO:0000256" key="14">
    <source>
        <dbReference type="ARBA" id="ARBA00033987"/>
    </source>
</evidence>
<keyword evidence="7" id="KW-0013">ADP-ribosylation</keyword>
<feature type="domain" description="WGR" evidence="20">
    <location>
        <begin position="181"/>
        <end position="283"/>
    </location>
</feature>
<evidence type="ECO:0000259" key="19">
    <source>
        <dbReference type="PROSITE" id="PS51060"/>
    </source>
</evidence>
<evidence type="ECO:0000256" key="4">
    <source>
        <dbReference type="ARBA" id="ARBA00022695"/>
    </source>
</evidence>
<dbReference type="Pfam" id="PF00644">
    <property type="entry name" value="PARP"/>
    <property type="match status" value="1"/>
</dbReference>
<feature type="region of interest" description="Disordered" evidence="16">
    <location>
        <begin position="96"/>
        <end position="138"/>
    </location>
</feature>
<feature type="compositionally biased region" description="Basic and acidic residues" evidence="16">
    <location>
        <begin position="298"/>
        <end position="320"/>
    </location>
</feature>
<evidence type="ECO:0000256" key="5">
    <source>
        <dbReference type="ARBA" id="ARBA00022723"/>
    </source>
</evidence>
<dbReference type="SMART" id="SM00773">
    <property type="entry name" value="WGR"/>
    <property type="match status" value="1"/>
</dbReference>
<accession>A0A0G4ID83</accession>
<feature type="domain" description="PARP alpha-helical" evidence="19">
    <location>
        <begin position="319"/>
        <end position="443"/>
    </location>
</feature>
<feature type="compositionally biased region" description="Low complexity" evidence="16">
    <location>
        <begin position="119"/>
        <end position="138"/>
    </location>
</feature>
<proteinExistence type="inferred from homology"/>
<dbReference type="AlphaFoldDB" id="A0A0G4ID83"/>
<feature type="region of interest" description="Disordered" evidence="16">
    <location>
        <begin position="290"/>
        <end position="320"/>
    </location>
</feature>
<dbReference type="PROSITE" id="PS50172">
    <property type="entry name" value="BRCT"/>
    <property type="match status" value="1"/>
</dbReference>
<comment type="subcellular location">
    <subcellularLocation>
        <location evidence="1">Nucleus</location>
    </subcellularLocation>
</comment>
<dbReference type="PANTHER" id="PTHR10459">
    <property type="entry name" value="DNA LIGASE"/>
    <property type="match status" value="1"/>
</dbReference>
<gene>
    <name evidence="21" type="ORF">Cvel_109</name>
</gene>
<evidence type="ECO:0000256" key="12">
    <source>
        <dbReference type="ARBA" id="ARBA00023242"/>
    </source>
</evidence>
<dbReference type="InterPro" id="IPR001357">
    <property type="entry name" value="BRCT_dom"/>
</dbReference>
<dbReference type="GO" id="GO:0006302">
    <property type="term" value="P:double-strand break repair"/>
    <property type="evidence" value="ECO:0007669"/>
    <property type="project" value="TreeGrafter"/>
</dbReference>
<dbReference type="SUPFAM" id="SSF142921">
    <property type="entry name" value="WGR domain-like"/>
    <property type="match status" value="1"/>
</dbReference>
<dbReference type="GO" id="GO:0003950">
    <property type="term" value="F:NAD+ poly-ADP-ribosyltransferase activity"/>
    <property type="evidence" value="ECO:0007669"/>
    <property type="project" value="UniProtKB-UniRule"/>
</dbReference>
<dbReference type="FunFam" id="1.20.142.10:FF:000002">
    <property type="entry name" value="Poly [ADP-ribose] polymerase"/>
    <property type="match status" value="1"/>
</dbReference>
<evidence type="ECO:0000256" key="13">
    <source>
        <dbReference type="ARBA" id="ARBA00024347"/>
    </source>
</evidence>
<evidence type="ECO:0000259" key="17">
    <source>
        <dbReference type="PROSITE" id="PS50172"/>
    </source>
</evidence>
<dbReference type="SMART" id="SM00292">
    <property type="entry name" value="BRCT"/>
    <property type="match status" value="1"/>
</dbReference>
<keyword evidence="12" id="KW-0539">Nucleus</keyword>
<dbReference type="GO" id="GO:0005730">
    <property type="term" value="C:nucleolus"/>
    <property type="evidence" value="ECO:0007669"/>
    <property type="project" value="TreeGrafter"/>
</dbReference>
<dbReference type="SUPFAM" id="SSF56399">
    <property type="entry name" value="ADP-ribosylation"/>
    <property type="match status" value="1"/>
</dbReference>
<evidence type="ECO:0000256" key="6">
    <source>
        <dbReference type="ARBA" id="ARBA00022737"/>
    </source>
</evidence>
<dbReference type="FunFam" id="3.90.228.10:FF:000002">
    <property type="entry name" value="Poly [ADP-ribose] polymerase"/>
    <property type="match status" value="1"/>
</dbReference>
<evidence type="ECO:0000256" key="10">
    <source>
        <dbReference type="ARBA" id="ARBA00023027"/>
    </source>
</evidence>
<dbReference type="InterPro" id="IPR050800">
    <property type="entry name" value="ARTD/PARP"/>
</dbReference>
<dbReference type="VEuPathDB" id="CryptoDB:Cvel_109"/>
<feature type="domain" description="BRCT" evidence="17">
    <location>
        <begin position="6"/>
        <end position="88"/>
    </location>
</feature>
<keyword evidence="4" id="KW-0548">Nucleotidyltransferase</keyword>
<dbReference type="InterPro" id="IPR036616">
    <property type="entry name" value="Poly(ADP-ribose)pol_reg_dom_sf"/>
</dbReference>
<dbReference type="InterPro" id="IPR004102">
    <property type="entry name" value="Poly(ADP-ribose)pol_reg_dom"/>
</dbReference>
<evidence type="ECO:0000313" key="21">
    <source>
        <dbReference type="EMBL" id="CEM55098.1"/>
    </source>
</evidence>
<evidence type="ECO:0000256" key="15">
    <source>
        <dbReference type="RuleBase" id="RU362114"/>
    </source>
</evidence>
<dbReference type="GO" id="GO:0008270">
    <property type="term" value="F:zinc ion binding"/>
    <property type="evidence" value="ECO:0007669"/>
    <property type="project" value="UniProtKB-KW"/>
</dbReference>
<dbReference type="CDD" id="cd01437">
    <property type="entry name" value="parp_like"/>
    <property type="match status" value="1"/>
</dbReference>
<dbReference type="GO" id="GO:0003677">
    <property type="term" value="F:DNA binding"/>
    <property type="evidence" value="ECO:0007669"/>
    <property type="project" value="UniProtKB-KW"/>
</dbReference>
<keyword evidence="6" id="KW-0677">Repeat</keyword>
<reference evidence="21" key="1">
    <citation type="submission" date="2014-11" db="EMBL/GenBank/DDBJ databases">
        <authorList>
            <person name="Otto D Thomas"/>
            <person name="Naeem Raeece"/>
        </authorList>
    </citation>
    <scope>NUCLEOTIDE SEQUENCE</scope>
</reference>
<evidence type="ECO:0000256" key="7">
    <source>
        <dbReference type="ARBA" id="ARBA00022765"/>
    </source>
</evidence>
<keyword evidence="11" id="KW-0238">DNA-binding</keyword>
<keyword evidence="10 15" id="KW-0520">NAD</keyword>
<dbReference type="InterPro" id="IPR036930">
    <property type="entry name" value="WGR_dom_sf"/>
</dbReference>
<dbReference type="PROSITE" id="PS51977">
    <property type="entry name" value="WGR"/>
    <property type="match status" value="1"/>
</dbReference>
<name>A0A0G4ID83_9ALVE</name>
<keyword evidence="5" id="KW-0479">Metal-binding</keyword>
<dbReference type="Gene3D" id="1.20.142.10">
    <property type="entry name" value="Poly(ADP-ribose) polymerase, regulatory domain"/>
    <property type="match status" value="1"/>
</dbReference>
<evidence type="ECO:0000256" key="1">
    <source>
        <dbReference type="ARBA" id="ARBA00004123"/>
    </source>
</evidence>
<evidence type="ECO:0000256" key="11">
    <source>
        <dbReference type="ARBA" id="ARBA00023125"/>
    </source>
</evidence>
<evidence type="ECO:0000259" key="18">
    <source>
        <dbReference type="PROSITE" id="PS51059"/>
    </source>
</evidence>
<dbReference type="PhylomeDB" id="A0A0G4ID83"/>
<feature type="domain" description="PARP catalytic" evidence="18">
    <location>
        <begin position="451"/>
        <end position="684"/>
    </location>
</feature>
<evidence type="ECO:0000256" key="3">
    <source>
        <dbReference type="ARBA" id="ARBA00022679"/>
    </source>
</evidence>
<dbReference type="Gene3D" id="3.90.228.10">
    <property type="match status" value="1"/>
</dbReference>
<protein>
    <recommendedName>
        <fullName evidence="15">Poly [ADP-ribose] polymerase</fullName>
        <shortName evidence="15">PARP</shortName>
        <ecNumber evidence="15">2.4.2.-</ecNumber>
    </recommendedName>
</protein>
<dbReference type="PANTHER" id="PTHR10459:SF60">
    <property type="entry name" value="POLY [ADP-RIBOSE] POLYMERASE 2"/>
    <property type="match status" value="1"/>
</dbReference>
<dbReference type="EC" id="2.4.2.-" evidence="15"/>
<feature type="region of interest" description="Disordered" evidence="16">
    <location>
        <begin position="143"/>
        <end position="162"/>
    </location>
</feature>
<evidence type="ECO:0000256" key="2">
    <source>
        <dbReference type="ARBA" id="ARBA00022676"/>
    </source>
</evidence>
<evidence type="ECO:0000256" key="9">
    <source>
        <dbReference type="ARBA" id="ARBA00022833"/>
    </source>
</evidence>
<evidence type="ECO:0000256" key="16">
    <source>
        <dbReference type="SAM" id="MobiDB-lite"/>
    </source>
</evidence>